<evidence type="ECO:0000313" key="8">
    <source>
        <dbReference type="EMBL" id="CAB3988590.1"/>
    </source>
</evidence>
<keyword evidence="5" id="KW-1133">Transmembrane helix</keyword>
<keyword evidence="4" id="KW-0812">Transmembrane</keyword>
<dbReference type="GO" id="GO:0005794">
    <property type="term" value="C:Golgi apparatus"/>
    <property type="evidence" value="ECO:0007669"/>
    <property type="project" value="UniProtKB-ARBA"/>
</dbReference>
<comment type="caution">
    <text evidence="8">The sequence shown here is derived from an EMBL/GenBank/DDBJ whole genome shotgun (WGS) entry which is preliminary data.</text>
</comment>
<sequence length="850" mass="98234">MASFKGKEGSSCEETTALQETKTLVNNGQNHAKAPVKMDGAKSSKYESLCKIIAVIIVVVAFVSHLLRGAHEGSGSCTHLLTKGRWREGLGEEIWQPFGCMMHQYHMKEIRTCLQNRPLAFVGDSRLRDVYNLLLHELAGTDEEANKKAHRNLSYTGENNVSINFFWIPEVNASMEYLFKHWLKHSVGRPSFIVAGASLWTIKNRDNALQEYKANFTRVKDVMNALGTVNDGEFEKMLKASKALKIKVNRDEFPKSPVVAWKLQEPVDESLLSAVRKTITVEKINIYNSLAEIALYNTSIKIFKPGMLVKNTEQSSTTDGLHYVNGVVQWELYILLNRFCNAYIRPADASCCVPREHTTQLQYNSFAVFVACTLLFLVMSLCRRCRSPQVQQDVESNGAQHKSSCQWLWSERTYCVLKAMAKLTLIMAYFYVCDRTNIFMKEQKQYSNLVVVITLVVFLILGAYTWTPVPASKISFLNRDQSDEWKGWAQLMILLYHYIGASKVLPFYVFIRLLVASYLFMSAYGHFTYFWKKGDFSLYRMCQVVVRMNIFVVILCLVMGRPYQFYYFVPLVTFWFLVLYVVLLLYPKVTAELVKEDPKYLTWISAKLLFMFVTTYLIWNSSLVCRWIFSQWAIKELFVDQKDNVREWIFRSNLDRYIVTYGMLFALVYQLFRSYGVIEDNNMKRLFPRAVSYLVNFICFMTIMGYSIQAYGCRGKVQCNAVHSVVSFLPITAFLLLRNVSGFMRSHFSMFYAWVGKISLELFVGQYHIWLANDTKGILVLIPNQPLLNVIITTFIFVCACHEVNKATGVLSDALVAKDVRIMLRRLVIFIIMLFIIWWHKTHHDKGKMH</sequence>
<name>A0A6S7GVP5_PARCT</name>
<gene>
    <name evidence="8" type="ORF">PACLA_8A031588</name>
</gene>
<keyword evidence="3" id="KW-0808">Transferase</keyword>
<comment type="similarity">
    <text evidence="2">Belongs to the PC-esterase family. CASD1 subfamily.</text>
</comment>
<evidence type="ECO:0000256" key="5">
    <source>
        <dbReference type="ARBA" id="ARBA00022989"/>
    </source>
</evidence>
<keyword evidence="6" id="KW-0472">Membrane</keyword>
<proteinExistence type="inferred from homology"/>
<dbReference type="EMBL" id="CACRXK020001350">
    <property type="protein sequence ID" value="CAB3988590.1"/>
    <property type="molecule type" value="Genomic_DNA"/>
</dbReference>
<dbReference type="PANTHER" id="PTHR13533">
    <property type="entry name" value="N-ACETYLNEURAMINATE 9-O-ACETYLTRANSFERASE"/>
    <property type="match status" value="1"/>
</dbReference>
<dbReference type="Pfam" id="PF07779">
    <property type="entry name" value="Cas1_AcylT"/>
    <property type="match status" value="1"/>
</dbReference>
<accession>A0A6S7GVP5</accession>
<evidence type="ECO:0000256" key="2">
    <source>
        <dbReference type="ARBA" id="ARBA00010666"/>
    </source>
</evidence>
<dbReference type="GO" id="GO:0016020">
    <property type="term" value="C:membrane"/>
    <property type="evidence" value="ECO:0007669"/>
    <property type="project" value="UniProtKB-SubCell"/>
</dbReference>
<evidence type="ECO:0000313" key="9">
    <source>
        <dbReference type="Proteomes" id="UP001152795"/>
    </source>
</evidence>
<organism evidence="8 9">
    <name type="scientific">Paramuricea clavata</name>
    <name type="common">Red gorgonian</name>
    <name type="synonym">Violescent sea-whip</name>
    <dbReference type="NCBI Taxonomy" id="317549"/>
    <lineage>
        <taxon>Eukaryota</taxon>
        <taxon>Metazoa</taxon>
        <taxon>Cnidaria</taxon>
        <taxon>Anthozoa</taxon>
        <taxon>Octocorallia</taxon>
        <taxon>Malacalcyonacea</taxon>
        <taxon>Plexauridae</taxon>
        <taxon>Paramuricea</taxon>
    </lineage>
</organism>
<dbReference type="GO" id="GO:0005975">
    <property type="term" value="P:carbohydrate metabolic process"/>
    <property type="evidence" value="ECO:0007669"/>
    <property type="project" value="UniProtKB-ARBA"/>
</dbReference>
<evidence type="ECO:0000256" key="1">
    <source>
        <dbReference type="ARBA" id="ARBA00004141"/>
    </source>
</evidence>
<keyword evidence="7" id="KW-0325">Glycoprotein</keyword>
<dbReference type="GO" id="GO:0016740">
    <property type="term" value="F:transferase activity"/>
    <property type="evidence" value="ECO:0007669"/>
    <property type="project" value="UniProtKB-KW"/>
</dbReference>
<dbReference type="OrthoDB" id="1932925at2759"/>
<keyword evidence="9" id="KW-1185">Reference proteome</keyword>
<dbReference type="InterPro" id="IPR012419">
    <property type="entry name" value="Cas1_AcylTrans_dom"/>
</dbReference>
<dbReference type="PANTHER" id="PTHR13533:SF1">
    <property type="entry name" value="N-ACETYLNEURAMINATE 9-O-ACETYLTRANSFERASE"/>
    <property type="match status" value="1"/>
</dbReference>
<dbReference type="AlphaFoldDB" id="A0A6S7GVP5"/>
<comment type="subcellular location">
    <subcellularLocation>
        <location evidence="1">Membrane</location>
        <topology evidence="1">Multi-pass membrane protein</topology>
    </subcellularLocation>
</comment>
<dbReference type="Proteomes" id="UP001152795">
    <property type="component" value="Unassembled WGS sequence"/>
</dbReference>
<evidence type="ECO:0000256" key="7">
    <source>
        <dbReference type="ARBA" id="ARBA00023180"/>
    </source>
</evidence>
<protein>
    <submittedName>
        <fullName evidence="8">Uncharacterized protein</fullName>
    </submittedName>
</protein>
<reference evidence="8" key="1">
    <citation type="submission" date="2020-04" db="EMBL/GenBank/DDBJ databases">
        <authorList>
            <person name="Alioto T."/>
            <person name="Alioto T."/>
            <person name="Gomez Garrido J."/>
        </authorList>
    </citation>
    <scope>NUCLEOTIDE SEQUENCE</scope>
    <source>
        <strain evidence="8">A484AB</strain>
    </source>
</reference>
<evidence type="ECO:0000256" key="3">
    <source>
        <dbReference type="ARBA" id="ARBA00022679"/>
    </source>
</evidence>
<evidence type="ECO:0000256" key="6">
    <source>
        <dbReference type="ARBA" id="ARBA00023136"/>
    </source>
</evidence>
<evidence type="ECO:0000256" key="4">
    <source>
        <dbReference type="ARBA" id="ARBA00022692"/>
    </source>
</evidence>